<dbReference type="SUPFAM" id="SSF53448">
    <property type="entry name" value="Nucleotide-diphospho-sugar transferases"/>
    <property type="match status" value="1"/>
</dbReference>
<evidence type="ECO:0000256" key="3">
    <source>
        <dbReference type="ARBA" id="ARBA00022679"/>
    </source>
</evidence>
<dbReference type="PANTHER" id="PTHR32044">
    <property type="entry name" value="GLUCOMANNAN 4-BETA-MANNOSYLTRANSFERASE 9"/>
    <property type="match status" value="1"/>
</dbReference>
<evidence type="ECO:0000256" key="9">
    <source>
        <dbReference type="SAM" id="Phobius"/>
    </source>
</evidence>
<feature type="transmembrane region" description="Helical" evidence="9">
    <location>
        <begin position="344"/>
        <end position="364"/>
    </location>
</feature>
<feature type="transmembrane region" description="Helical" evidence="9">
    <location>
        <begin position="376"/>
        <end position="399"/>
    </location>
</feature>
<evidence type="ECO:0000256" key="4">
    <source>
        <dbReference type="ARBA" id="ARBA00022692"/>
    </source>
</evidence>
<dbReference type="InterPro" id="IPR029044">
    <property type="entry name" value="Nucleotide-diphossugar_trans"/>
</dbReference>
<evidence type="ECO:0000256" key="2">
    <source>
        <dbReference type="ARBA" id="ARBA00022676"/>
    </source>
</evidence>
<dbReference type="GO" id="GO:0071555">
    <property type="term" value="P:cell wall organization"/>
    <property type="evidence" value="ECO:0007669"/>
    <property type="project" value="UniProtKB-KW"/>
</dbReference>
<keyword evidence="3" id="KW-0808">Transferase</keyword>
<feature type="transmembrane region" description="Helical" evidence="9">
    <location>
        <begin position="6"/>
        <end position="31"/>
    </location>
</feature>
<keyword evidence="11" id="KW-1185">Reference proteome</keyword>
<dbReference type="OrthoDB" id="9806824at2"/>
<proteinExistence type="predicted"/>
<evidence type="ECO:0000256" key="7">
    <source>
        <dbReference type="ARBA" id="ARBA00023136"/>
    </source>
</evidence>
<gene>
    <name evidence="10" type="ORF">DR864_13260</name>
</gene>
<dbReference type="Gene3D" id="3.90.550.10">
    <property type="entry name" value="Spore Coat Polysaccharide Biosynthesis Protein SpsA, Chain A"/>
    <property type="match status" value="1"/>
</dbReference>
<dbReference type="CDD" id="cd06437">
    <property type="entry name" value="CESA_CaSu_A2"/>
    <property type="match status" value="1"/>
</dbReference>
<dbReference type="KEGG" id="run:DR864_13260"/>
<keyword evidence="7 9" id="KW-0472">Membrane</keyword>
<dbReference type="Proteomes" id="UP000251993">
    <property type="component" value="Chromosome"/>
</dbReference>
<dbReference type="GO" id="GO:0016301">
    <property type="term" value="F:kinase activity"/>
    <property type="evidence" value="ECO:0007669"/>
    <property type="project" value="UniProtKB-KW"/>
</dbReference>
<evidence type="ECO:0000256" key="8">
    <source>
        <dbReference type="ARBA" id="ARBA00023316"/>
    </source>
</evidence>
<keyword evidence="4 9" id="KW-0812">Transmembrane</keyword>
<keyword evidence="5 9" id="KW-1133">Transmembrane helix</keyword>
<dbReference type="FunFam" id="3.90.550.10:FF:000057">
    <property type="entry name" value="Glycosyltransferase-like protein, family 2"/>
    <property type="match status" value="1"/>
</dbReference>
<keyword evidence="2" id="KW-0328">Glycosyltransferase</keyword>
<reference evidence="10 11" key="1">
    <citation type="submission" date="2018-07" db="EMBL/GenBank/DDBJ databases">
        <title>Genome sequencing of Runella.</title>
        <authorList>
            <person name="Baek M.-G."/>
            <person name="Yi H."/>
        </authorList>
    </citation>
    <scope>NUCLEOTIDE SEQUENCE [LARGE SCALE GENOMIC DNA]</scope>
    <source>
        <strain evidence="10 11">HYN0085</strain>
    </source>
</reference>
<dbReference type="GO" id="GO:0016757">
    <property type="term" value="F:glycosyltransferase activity"/>
    <property type="evidence" value="ECO:0007669"/>
    <property type="project" value="UniProtKB-KW"/>
</dbReference>
<evidence type="ECO:0000313" key="11">
    <source>
        <dbReference type="Proteomes" id="UP000251993"/>
    </source>
</evidence>
<feature type="transmembrane region" description="Helical" evidence="9">
    <location>
        <begin position="436"/>
        <end position="457"/>
    </location>
</feature>
<comment type="subcellular location">
    <subcellularLocation>
        <location evidence="1">Golgi apparatus membrane</location>
        <topology evidence="1">Multi-pass membrane protein</topology>
    </subcellularLocation>
</comment>
<protein>
    <submittedName>
        <fullName evidence="10">Histidine kinase</fullName>
    </submittedName>
</protein>
<evidence type="ECO:0000256" key="1">
    <source>
        <dbReference type="ARBA" id="ARBA00004653"/>
    </source>
</evidence>
<keyword evidence="6" id="KW-0333">Golgi apparatus</keyword>
<feature type="transmembrane region" description="Helical" evidence="9">
    <location>
        <begin position="313"/>
        <end position="338"/>
    </location>
</feature>
<dbReference type="EMBL" id="CP030850">
    <property type="protein sequence ID" value="AXE18652.1"/>
    <property type="molecule type" value="Genomic_DNA"/>
</dbReference>
<dbReference type="PANTHER" id="PTHR32044:SF80">
    <property type="entry name" value="XYLOGLUCAN GLYCOSYLTRANSFERASE 2-RELATED"/>
    <property type="match status" value="1"/>
</dbReference>
<evidence type="ECO:0000256" key="6">
    <source>
        <dbReference type="ARBA" id="ARBA00023034"/>
    </source>
</evidence>
<organism evidence="10 11">
    <name type="scientific">Runella rosea</name>
    <dbReference type="NCBI Taxonomy" id="2259595"/>
    <lineage>
        <taxon>Bacteria</taxon>
        <taxon>Pseudomonadati</taxon>
        <taxon>Bacteroidota</taxon>
        <taxon>Cytophagia</taxon>
        <taxon>Cytophagales</taxon>
        <taxon>Spirosomataceae</taxon>
        <taxon>Runella</taxon>
    </lineage>
</organism>
<evidence type="ECO:0000313" key="10">
    <source>
        <dbReference type="EMBL" id="AXE18652.1"/>
    </source>
</evidence>
<dbReference type="RefSeq" id="WP_114067435.1">
    <property type="nucleotide sequence ID" value="NZ_CP030850.1"/>
</dbReference>
<feature type="transmembrane region" description="Helical" evidence="9">
    <location>
        <begin position="464"/>
        <end position="482"/>
    </location>
</feature>
<name>A0A344TJ31_9BACT</name>
<accession>A0A344TJ31</accession>
<evidence type="ECO:0000256" key="5">
    <source>
        <dbReference type="ARBA" id="ARBA00022989"/>
    </source>
</evidence>
<keyword evidence="8" id="KW-0961">Cell wall biogenesis/degradation</keyword>
<dbReference type="AlphaFoldDB" id="A0A344TJ31"/>
<keyword evidence="10" id="KW-0418">Kinase</keyword>
<dbReference type="Pfam" id="PF13641">
    <property type="entry name" value="Glyco_tranf_2_3"/>
    <property type="match status" value="1"/>
</dbReference>
<sequence>MEVIVIILYLVPTLILFSYSCAQLSLVWNYWQKKRTENGNPPSNITPLSFEFPLVTVQLPIYNELYVVERLIDAVCLFEYPKNRLEIQILDDSTDDTVSIIAQKVHFYQVQGFDIQHIRRRNRDGFKAGALAYGLTTARGEFIAIFDADFIPNPDFLTTTIPHFENTHVGVVQTRWVHLNESYSLITQLQAFGLDGHFIVEQGGRNAAGHFINFNGTAGVWRKSCILDAGGWSAQTLTEDLDLSYRAQLRGWQFVYLENVETPAELPATMPALKSQQYRWMKGAAECARKNLKKVLQSTTVKFSTKVYAAFHLLNSGVFLAVFVMALLSVPILAITAFEPKYDYLFGIFRIFQLSFLMLLGFYGTTHYRHKTFGQFVWQLPFFLTVIMGLSLHNAIAALEGYLGKKTPFIRTPKWGIVQQKDGWQRKNYLVKSLNWLTIAELLLAVYFAAAVGLGFYWHSYQMVVLHAMLAVGFGFVSFYSVKHSIS</sequence>